<comment type="similarity">
    <text evidence="1">Belongs to the short-chain dehydrogenases/reductases (SDR) family.</text>
</comment>
<dbReference type="Proteomes" id="UP000183809">
    <property type="component" value="Unassembled WGS sequence"/>
</dbReference>
<dbReference type="EMBL" id="MNUE01000019">
    <property type="protein sequence ID" value="OJD34977.1"/>
    <property type="molecule type" value="Genomic_DNA"/>
</dbReference>
<evidence type="ECO:0000256" key="1">
    <source>
        <dbReference type="ARBA" id="ARBA00006484"/>
    </source>
</evidence>
<dbReference type="GeneID" id="31012228"/>
<sequence>MSDSCNSRRIVISGGARGIGRALARHFLEQGDRVFLIDVDEPELHHTVHSHLAKYYPKTLSSALCNLRDVDDIREKITGAAEYLGGSIDILINNGGIASPQWKDNKTMLDPSTLTEWRAYVETNLTGPFAVSQAALPYMRCDAAADPRDPRHIANAGPCIILVGSSRAHQSDRNQEGYAATKAGQLGLMHSMAVSCQPWGVRVNMVAPGRIKATHESREGDERGARWVDALEVRDVEQHPANRAGMPEDVAQAVEYLVGAGFVTAQEMVVDGGALMKK</sequence>
<organism evidence="2 3">
    <name type="scientific">Diplodia corticola</name>
    <dbReference type="NCBI Taxonomy" id="236234"/>
    <lineage>
        <taxon>Eukaryota</taxon>
        <taxon>Fungi</taxon>
        <taxon>Dikarya</taxon>
        <taxon>Ascomycota</taxon>
        <taxon>Pezizomycotina</taxon>
        <taxon>Dothideomycetes</taxon>
        <taxon>Dothideomycetes incertae sedis</taxon>
        <taxon>Botryosphaeriales</taxon>
        <taxon>Botryosphaeriaceae</taxon>
        <taxon>Diplodia</taxon>
    </lineage>
</organism>
<dbReference type="InterPro" id="IPR036291">
    <property type="entry name" value="NAD(P)-bd_dom_sf"/>
</dbReference>
<dbReference type="PRINTS" id="PR00081">
    <property type="entry name" value="GDHRDH"/>
</dbReference>
<reference evidence="2 3" key="1">
    <citation type="submission" date="2016-10" db="EMBL/GenBank/DDBJ databases">
        <title>Proteomics and genomics reveal pathogen-plant mechanisms compatible with a hemibiotrophic lifestyle of Diplodia corticola.</title>
        <authorList>
            <person name="Fernandes I."/>
            <person name="De Jonge R."/>
            <person name="Van De Peer Y."/>
            <person name="Devreese B."/>
            <person name="Alves A."/>
            <person name="Esteves A.C."/>
        </authorList>
    </citation>
    <scope>NUCLEOTIDE SEQUENCE [LARGE SCALE GENOMIC DNA]</scope>
    <source>
        <strain evidence="2 3">CBS 112549</strain>
    </source>
</reference>
<dbReference type="PANTHER" id="PTHR42760:SF40">
    <property type="entry name" value="3-OXOACYL-[ACYL-CARRIER-PROTEIN] REDUCTASE, CHLOROPLASTIC"/>
    <property type="match status" value="1"/>
</dbReference>
<protein>
    <submittedName>
        <fullName evidence="2">Short chain alcohol dehydrogenase</fullName>
    </submittedName>
</protein>
<comment type="caution">
    <text evidence="2">The sequence shown here is derived from an EMBL/GenBank/DDBJ whole genome shotgun (WGS) entry which is preliminary data.</text>
</comment>
<dbReference type="InterPro" id="IPR002347">
    <property type="entry name" value="SDR_fam"/>
</dbReference>
<accession>A0A1J9R323</accession>
<keyword evidence="3" id="KW-1185">Reference proteome</keyword>
<dbReference type="AlphaFoldDB" id="A0A1J9R323"/>
<dbReference type="SUPFAM" id="SSF51735">
    <property type="entry name" value="NAD(P)-binding Rossmann-fold domains"/>
    <property type="match status" value="1"/>
</dbReference>
<evidence type="ECO:0000313" key="3">
    <source>
        <dbReference type="Proteomes" id="UP000183809"/>
    </source>
</evidence>
<dbReference type="OrthoDB" id="47007at2759"/>
<dbReference type="PRINTS" id="PR00080">
    <property type="entry name" value="SDRFAMILY"/>
</dbReference>
<dbReference type="GO" id="GO:0030497">
    <property type="term" value="P:fatty acid elongation"/>
    <property type="evidence" value="ECO:0007669"/>
    <property type="project" value="TreeGrafter"/>
</dbReference>
<dbReference type="STRING" id="236234.A0A1J9R323"/>
<dbReference type="CDD" id="cd05233">
    <property type="entry name" value="SDR_c"/>
    <property type="match status" value="1"/>
</dbReference>
<gene>
    <name evidence="2" type="ORF">BKCO1_19000178</name>
</gene>
<dbReference type="Pfam" id="PF13561">
    <property type="entry name" value="adh_short_C2"/>
    <property type="match status" value="1"/>
</dbReference>
<dbReference type="GO" id="GO:0016616">
    <property type="term" value="F:oxidoreductase activity, acting on the CH-OH group of donors, NAD or NADP as acceptor"/>
    <property type="evidence" value="ECO:0007669"/>
    <property type="project" value="TreeGrafter"/>
</dbReference>
<evidence type="ECO:0000313" key="2">
    <source>
        <dbReference type="EMBL" id="OJD34977.1"/>
    </source>
</evidence>
<dbReference type="PANTHER" id="PTHR42760">
    <property type="entry name" value="SHORT-CHAIN DEHYDROGENASES/REDUCTASES FAMILY MEMBER"/>
    <property type="match status" value="1"/>
</dbReference>
<proteinExistence type="inferred from homology"/>
<dbReference type="Gene3D" id="3.40.50.720">
    <property type="entry name" value="NAD(P)-binding Rossmann-like Domain"/>
    <property type="match status" value="1"/>
</dbReference>
<dbReference type="RefSeq" id="XP_020131237.1">
    <property type="nucleotide sequence ID" value="XM_020271969.1"/>
</dbReference>
<name>A0A1J9R323_9PEZI</name>